<dbReference type="EMBL" id="GL732538">
    <property type="protein sequence ID" value="EFX83208.1"/>
    <property type="molecule type" value="Genomic_DNA"/>
</dbReference>
<dbReference type="PANTHER" id="PTHR33488:SF2">
    <property type="entry name" value="EARLY ENDOSOME ANTIGEN 1-LIKE"/>
    <property type="match status" value="1"/>
</dbReference>
<keyword evidence="1" id="KW-0175">Coiled coil</keyword>
<protein>
    <submittedName>
        <fullName evidence="2">Uncharacterized protein</fullName>
    </submittedName>
</protein>
<feature type="coiled-coil region" evidence="1">
    <location>
        <begin position="197"/>
        <end position="281"/>
    </location>
</feature>
<name>E9GC39_DAPPU</name>
<evidence type="ECO:0000256" key="1">
    <source>
        <dbReference type="SAM" id="Coils"/>
    </source>
</evidence>
<dbReference type="InParanoid" id="E9GC39"/>
<dbReference type="HOGENOM" id="CLU_049233_0_0_1"/>
<evidence type="ECO:0000313" key="3">
    <source>
        <dbReference type="Proteomes" id="UP000000305"/>
    </source>
</evidence>
<dbReference type="Proteomes" id="UP000000305">
    <property type="component" value="Unassembled WGS sequence"/>
</dbReference>
<dbReference type="STRING" id="6669.E9GC39"/>
<proteinExistence type="predicted"/>
<sequence length="412" mass="46729">MATNAINAIDDRLNSLSITDDTTLERLIPVPEGIDVLSQLMISTSRVTDFKIDKINREAINLLKHPDSFRTTLVQIANEVYGAFTKAHTNMEMIQSQVAQVPDLVTNSIKMIKRRNKTVINKDLPRCLASIKKAANDGLKLSTEVAQAFDLLGQLIRQVILAIVASQGAKEREILNVNEIVGCFVKGGIKTVNNHQLETNEKKQDELEFKREGAQENVQRSQQQLEEASQFGFFDYLTFGLSSAIRVNNAQFNIKKADEKLQEIEKEAKRVAAERDKISVEFVKNFKTMSKTLQIKVDQELSQNEMIILLKEGMSKLSQLNSNWTELTMNFNSINNYIEQVTHTTLTDFAEDAKDAQENTFLVDFMTNSIEKTLKLSYTTHRAAEMYVEFSNTNILKSLSDMHQCKNALYPF</sequence>
<dbReference type="AlphaFoldDB" id="E9GC39"/>
<dbReference type="KEGG" id="dpx:DAPPUDRAFT_315944"/>
<keyword evidence="3" id="KW-1185">Reference proteome</keyword>
<dbReference type="PhylomeDB" id="E9GC39"/>
<evidence type="ECO:0000313" key="2">
    <source>
        <dbReference type="EMBL" id="EFX83208.1"/>
    </source>
</evidence>
<reference evidence="2 3" key="1">
    <citation type="journal article" date="2011" name="Science">
        <title>The ecoresponsive genome of Daphnia pulex.</title>
        <authorList>
            <person name="Colbourne J.K."/>
            <person name="Pfrender M.E."/>
            <person name="Gilbert D."/>
            <person name="Thomas W.K."/>
            <person name="Tucker A."/>
            <person name="Oakley T.H."/>
            <person name="Tokishita S."/>
            <person name="Aerts A."/>
            <person name="Arnold G.J."/>
            <person name="Basu M.K."/>
            <person name="Bauer D.J."/>
            <person name="Caceres C.E."/>
            <person name="Carmel L."/>
            <person name="Casola C."/>
            <person name="Choi J.H."/>
            <person name="Detter J.C."/>
            <person name="Dong Q."/>
            <person name="Dusheyko S."/>
            <person name="Eads B.D."/>
            <person name="Frohlich T."/>
            <person name="Geiler-Samerotte K.A."/>
            <person name="Gerlach D."/>
            <person name="Hatcher P."/>
            <person name="Jogdeo S."/>
            <person name="Krijgsveld J."/>
            <person name="Kriventseva E.V."/>
            <person name="Kultz D."/>
            <person name="Laforsch C."/>
            <person name="Lindquist E."/>
            <person name="Lopez J."/>
            <person name="Manak J.R."/>
            <person name="Muller J."/>
            <person name="Pangilinan J."/>
            <person name="Patwardhan R.P."/>
            <person name="Pitluck S."/>
            <person name="Pritham E.J."/>
            <person name="Rechtsteiner A."/>
            <person name="Rho M."/>
            <person name="Rogozin I.B."/>
            <person name="Sakarya O."/>
            <person name="Salamov A."/>
            <person name="Schaack S."/>
            <person name="Shapiro H."/>
            <person name="Shiga Y."/>
            <person name="Skalitzky C."/>
            <person name="Smith Z."/>
            <person name="Souvorov A."/>
            <person name="Sung W."/>
            <person name="Tang Z."/>
            <person name="Tsuchiya D."/>
            <person name="Tu H."/>
            <person name="Vos H."/>
            <person name="Wang M."/>
            <person name="Wolf Y.I."/>
            <person name="Yamagata H."/>
            <person name="Yamada T."/>
            <person name="Ye Y."/>
            <person name="Shaw J.R."/>
            <person name="Andrews J."/>
            <person name="Crease T.J."/>
            <person name="Tang H."/>
            <person name="Lucas S.M."/>
            <person name="Robertson H.M."/>
            <person name="Bork P."/>
            <person name="Koonin E.V."/>
            <person name="Zdobnov E.M."/>
            <person name="Grigoriev I.V."/>
            <person name="Lynch M."/>
            <person name="Boore J.L."/>
        </authorList>
    </citation>
    <scope>NUCLEOTIDE SEQUENCE [LARGE SCALE GENOMIC DNA]</scope>
</reference>
<dbReference type="OrthoDB" id="5406275at2759"/>
<accession>E9GC39</accession>
<organism evidence="2 3">
    <name type="scientific">Daphnia pulex</name>
    <name type="common">Water flea</name>
    <dbReference type="NCBI Taxonomy" id="6669"/>
    <lineage>
        <taxon>Eukaryota</taxon>
        <taxon>Metazoa</taxon>
        <taxon>Ecdysozoa</taxon>
        <taxon>Arthropoda</taxon>
        <taxon>Crustacea</taxon>
        <taxon>Branchiopoda</taxon>
        <taxon>Diplostraca</taxon>
        <taxon>Cladocera</taxon>
        <taxon>Anomopoda</taxon>
        <taxon>Daphniidae</taxon>
        <taxon>Daphnia</taxon>
    </lineage>
</organism>
<gene>
    <name evidence="2" type="ORF">DAPPUDRAFT_315944</name>
</gene>
<dbReference type="PANTHER" id="PTHR33488">
    <property type="entry name" value="ZGC:162509"/>
    <property type="match status" value="1"/>
</dbReference>